<protein>
    <submittedName>
        <fullName evidence="8">LysM peptidoglycan-binding domain-containing protein</fullName>
    </submittedName>
</protein>
<keyword evidence="4" id="KW-1133">Transmembrane helix</keyword>
<feature type="region of interest" description="Disordered" evidence="3">
    <location>
        <begin position="280"/>
        <end position="303"/>
    </location>
</feature>
<evidence type="ECO:0000256" key="3">
    <source>
        <dbReference type="SAM" id="MobiDB-lite"/>
    </source>
</evidence>
<accession>A0A940P5H3</accession>
<name>A0A940P5H3_9ENTE</name>
<dbReference type="InterPro" id="IPR027417">
    <property type="entry name" value="P-loop_NTPase"/>
</dbReference>
<dbReference type="PROSITE" id="PS51782">
    <property type="entry name" value="LYSM"/>
    <property type="match status" value="2"/>
</dbReference>
<dbReference type="InterPro" id="IPR001387">
    <property type="entry name" value="Cro/C1-type_HTH"/>
</dbReference>
<dbReference type="GO" id="GO:0005524">
    <property type="term" value="F:ATP binding"/>
    <property type="evidence" value="ECO:0007669"/>
    <property type="project" value="UniProtKB-KW"/>
</dbReference>
<feature type="domain" description="ABC transporter" evidence="5">
    <location>
        <begin position="6"/>
        <end position="231"/>
    </location>
</feature>
<dbReference type="Pfam" id="PF00005">
    <property type="entry name" value="ABC_tran"/>
    <property type="match status" value="1"/>
</dbReference>
<comment type="caution">
    <text evidence="8">The sequence shown here is derived from an EMBL/GenBank/DDBJ whole genome shotgun (WGS) entry which is preliminary data.</text>
</comment>
<organism evidence="8 9">
    <name type="scientific">Vagococcus allomyrinae</name>
    <dbReference type="NCBI Taxonomy" id="2794353"/>
    <lineage>
        <taxon>Bacteria</taxon>
        <taxon>Bacillati</taxon>
        <taxon>Bacillota</taxon>
        <taxon>Bacilli</taxon>
        <taxon>Lactobacillales</taxon>
        <taxon>Enterococcaceae</taxon>
        <taxon>Vagococcus</taxon>
    </lineage>
</organism>
<evidence type="ECO:0000259" key="7">
    <source>
        <dbReference type="PROSITE" id="PS51782"/>
    </source>
</evidence>
<dbReference type="GO" id="GO:0016887">
    <property type="term" value="F:ATP hydrolysis activity"/>
    <property type="evidence" value="ECO:0007669"/>
    <property type="project" value="InterPro"/>
</dbReference>
<keyword evidence="9" id="KW-1185">Reference proteome</keyword>
<dbReference type="Gene3D" id="3.10.350.10">
    <property type="entry name" value="LysM domain"/>
    <property type="match status" value="2"/>
</dbReference>
<reference evidence="8" key="1">
    <citation type="submission" date="2020-12" db="EMBL/GenBank/DDBJ databases">
        <title>Vagococcus allomyrinae sp. nov. and Enterococcus lavae sp. nov., isolated from the larvae of Allomyrina dichotoma.</title>
        <authorList>
            <person name="Lee S.D."/>
        </authorList>
    </citation>
    <scope>NUCLEOTIDE SEQUENCE</scope>
    <source>
        <strain evidence="8">BWB3-3</strain>
    </source>
</reference>
<feature type="domain" description="LysM" evidence="7">
    <location>
        <begin position="392"/>
        <end position="435"/>
    </location>
</feature>
<feature type="domain" description="HTH cro/C1-type" evidence="6">
    <location>
        <begin position="398"/>
        <end position="416"/>
    </location>
</feature>
<dbReference type="PROSITE" id="PS50943">
    <property type="entry name" value="HTH_CROC1"/>
    <property type="match status" value="1"/>
</dbReference>
<dbReference type="InterPro" id="IPR036779">
    <property type="entry name" value="LysM_dom_sf"/>
</dbReference>
<dbReference type="Proteomes" id="UP000674938">
    <property type="component" value="Unassembled WGS sequence"/>
</dbReference>
<dbReference type="SMART" id="SM00382">
    <property type="entry name" value="AAA"/>
    <property type="match status" value="1"/>
</dbReference>
<dbReference type="PANTHER" id="PTHR46743:SF2">
    <property type="entry name" value="TEICHOIC ACIDS EXPORT ATP-BINDING PROTEIN TAGH"/>
    <property type="match status" value="1"/>
</dbReference>
<evidence type="ECO:0000256" key="1">
    <source>
        <dbReference type="ARBA" id="ARBA00022741"/>
    </source>
</evidence>
<dbReference type="EMBL" id="JAEEGA010000002">
    <property type="protein sequence ID" value="MBP1040126.1"/>
    <property type="molecule type" value="Genomic_DNA"/>
</dbReference>
<dbReference type="InterPro" id="IPR018392">
    <property type="entry name" value="LysM"/>
</dbReference>
<gene>
    <name evidence="8" type="ORF">I6N95_03785</name>
</gene>
<dbReference type="Gene3D" id="3.40.50.300">
    <property type="entry name" value="P-loop containing nucleotide triphosphate hydrolases"/>
    <property type="match status" value="1"/>
</dbReference>
<dbReference type="RefSeq" id="WP_209525020.1">
    <property type="nucleotide sequence ID" value="NZ_JAEEGA010000002.1"/>
</dbReference>
<evidence type="ECO:0000313" key="9">
    <source>
        <dbReference type="Proteomes" id="UP000674938"/>
    </source>
</evidence>
<dbReference type="InterPro" id="IPR003593">
    <property type="entry name" value="AAA+_ATPase"/>
</dbReference>
<dbReference type="Pfam" id="PF01476">
    <property type="entry name" value="LysM"/>
    <property type="match status" value="2"/>
</dbReference>
<dbReference type="SMART" id="SM00257">
    <property type="entry name" value="LysM"/>
    <property type="match status" value="2"/>
</dbReference>
<proteinExistence type="predicted"/>
<dbReference type="SUPFAM" id="SSF52540">
    <property type="entry name" value="P-loop containing nucleoside triphosphate hydrolases"/>
    <property type="match status" value="1"/>
</dbReference>
<evidence type="ECO:0000313" key="8">
    <source>
        <dbReference type="EMBL" id="MBP1040126.1"/>
    </source>
</evidence>
<dbReference type="SUPFAM" id="SSF54106">
    <property type="entry name" value="LysM domain"/>
    <property type="match status" value="2"/>
</dbReference>
<evidence type="ECO:0000256" key="4">
    <source>
        <dbReference type="SAM" id="Phobius"/>
    </source>
</evidence>
<evidence type="ECO:0000256" key="2">
    <source>
        <dbReference type="ARBA" id="ARBA00022840"/>
    </source>
</evidence>
<keyword evidence="4" id="KW-0812">Transmembrane</keyword>
<dbReference type="PANTHER" id="PTHR46743">
    <property type="entry name" value="TEICHOIC ACIDS EXPORT ATP-BINDING PROTEIN TAGH"/>
    <property type="match status" value="1"/>
</dbReference>
<keyword evidence="1" id="KW-0547">Nucleotide-binding</keyword>
<feature type="transmembrane region" description="Helical" evidence="4">
    <location>
        <begin position="312"/>
        <end position="335"/>
    </location>
</feature>
<feature type="domain" description="LysM" evidence="7">
    <location>
        <begin position="463"/>
        <end position="506"/>
    </location>
</feature>
<dbReference type="CDD" id="cd00118">
    <property type="entry name" value="LysM"/>
    <property type="match status" value="2"/>
</dbReference>
<sequence length="507" mass="55959">MTTMTWKLMGISHYYPKEETGARLTALDRVTFSQPYGKIVGIIGGKGAGKTTLAKLLLNELTPSEGLVLGQTEHPGQFELPPRKANERTGEAYVKQQLVQWGIAKKKLPELLATIQLFSELGDRFQQKLSHYSQEEKAQLAISLLLHVAPSVIYLNEPLLTVKEDFHIKVFLRLELLKNLGSSIWIETDTIKRIDRYCDQVVWLEFGQLQKHGDITEVLMSYYDYYFQIQRLSMPQQHQFWQEGYETQVEDMDESDELVQGEESVISEIEPATLLVKEEIPEVSGSADRPEESETVSRRHRQARPLTSSSPYWLLGVGGAILGSLLILTVIWGALNAKARTPLPLTGAASSVQPKESQTVSFSSAAPMMISQPAHEASVSAIPLPDVAKSDLTHVVTSGETLEQIASVYGVSVSDLQAVNQSTDPTIYAGETLALPQGAQKLVSSSESVSDVALPSTSEVPENQHIVTQGDTLYSIARRYGVDVMAIQQANALQTEQLTIGQTLRLP</sequence>
<feature type="compositionally biased region" description="Basic and acidic residues" evidence="3">
    <location>
        <begin position="288"/>
        <end position="297"/>
    </location>
</feature>
<evidence type="ECO:0000259" key="5">
    <source>
        <dbReference type="PROSITE" id="PS50893"/>
    </source>
</evidence>
<dbReference type="PROSITE" id="PS50893">
    <property type="entry name" value="ABC_TRANSPORTER_2"/>
    <property type="match status" value="1"/>
</dbReference>
<dbReference type="InterPro" id="IPR003439">
    <property type="entry name" value="ABC_transporter-like_ATP-bd"/>
</dbReference>
<keyword evidence="4" id="KW-0472">Membrane</keyword>
<dbReference type="AlphaFoldDB" id="A0A940P5H3"/>
<evidence type="ECO:0000259" key="6">
    <source>
        <dbReference type="PROSITE" id="PS50943"/>
    </source>
</evidence>
<dbReference type="InterPro" id="IPR050683">
    <property type="entry name" value="Bact_Polysacc_Export_ATP-bd"/>
</dbReference>
<keyword evidence="2" id="KW-0067">ATP-binding</keyword>